<evidence type="ECO:0000313" key="2">
    <source>
        <dbReference type="EMBL" id="GEU33011.1"/>
    </source>
</evidence>
<dbReference type="SUPFAM" id="SSF53098">
    <property type="entry name" value="Ribonuclease H-like"/>
    <property type="match status" value="1"/>
</dbReference>
<name>A0A6L2J7W7_TANCI</name>
<dbReference type="InterPro" id="IPR001584">
    <property type="entry name" value="Integrase_cat-core"/>
</dbReference>
<dbReference type="GO" id="GO:0015074">
    <property type="term" value="P:DNA integration"/>
    <property type="evidence" value="ECO:0007669"/>
    <property type="project" value="InterPro"/>
</dbReference>
<accession>A0A6L2J7W7</accession>
<reference evidence="2" key="1">
    <citation type="journal article" date="2019" name="Sci. Rep.">
        <title>Draft genome of Tanacetum cinerariifolium, the natural source of mosquito coil.</title>
        <authorList>
            <person name="Yamashiro T."/>
            <person name="Shiraishi A."/>
            <person name="Satake H."/>
            <person name="Nakayama K."/>
        </authorList>
    </citation>
    <scope>NUCLEOTIDE SEQUENCE</scope>
</reference>
<evidence type="ECO:0000259" key="1">
    <source>
        <dbReference type="PROSITE" id="PS50994"/>
    </source>
</evidence>
<dbReference type="PANTHER" id="PTHR42648:SF32">
    <property type="entry name" value="RIBONUCLEASE H-LIKE DOMAIN, GAG-PRE-INTEGRASE DOMAIN PROTEIN-RELATED"/>
    <property type="match status" value="1"/>
</dbReference>
<feature type="domain" description="Integrase catalytic" evidence="1">
    <location>
        <begin position="162"/>
        <end position="307"/>
    </location>
</feature>
<organism evidence="2">
    <name type="scientific">Tanacetum cinerariifolium</name>
    <name type="common">Dalmatian daisy</name>
    <name type="synonym">Chrysanthemum cinerariifolium</name>
    <dbReference type="NCBI Taxonomy" id="118510"/>
    <lineage>
        <taxon>Eukaryota</taxon>
        <taxon>Viridiplantae</taxon>
        <taxon>Streptophyta</taxon>
        <taxon>Embryophyta</taxon>
        <taxon>Tracheophyta</taxon>
        <taxon>Spermatophyta</taxon>
        <taxon>Magnoliopsida</taxon>
        <taxon>eudicotyledons</taxon>
        <taxon>Gunneridae</taxon>
        <taxon>Pentapetalae</taxon>
        <taxon>asterids</taxon>
        <taxon>campanulids</taxon>
        <taxon>Asterales</taxon>
        <taxon>Asteraceae</taxon>
        <taxon>Asteroideae</taxon>
        <taxon>Anthemideae</taxon>
        <taxon>Anthemidinae</taxon>
        <taxon>Tanacetum</taxon>
    </lineage>
</organism>
<dbReference type="InterPro" id="IPR039537">
    <property type="entry name" value="Retrotran_Ty1/copia-like"/>
</dbReference>
<dbReference type="InterPro" id="IPR036397">
    <property type="entry name" value="RNaseH_sf"/>
</dbReference>
<dbReference type="PROSITE" id="PS50994">
    <property type="entry name" value="INTEGRASE"/>
    <property type="match status" value="1"/>
</dbReference>
<gene>
    <name evidence="2" type="ORF">Tci_004989</name>
</gene>
<dbReference type="PANTHER" id="PTHR42648">
    <property type="entry name" value="TRANSPOSASE, PUTATIVE-RELATED"/>
    <property type="match status" value="1"/>
</dbReference>
<dbReference type="InterPro" id="IPR012337">
    <property type="entry name" value="RNaseH-like_sf"/>
</dbReference>
<dbReference type="Gene3D" id="3.30.420.10">
    <property type="entry name" value="Ribonuclease H-like superfamily/Ribonuclease H"/>
    <property type="match status" value="1"/>
</dbReference>
<dbReference type="AlphaFoldDB" id="A0A6L2J7W7"/>
<sequence>MEGNKSIQRSDEQRNLYNALVEAYESDKIILDIYVETVTLKRQEPMQTTSHMEEPSHLEFDTDRDWNKTVLAVNGSIQSWISELAKQADTRSSFNELIDTPLDFSNFLINRLKVDTLTPELLAGPTYELMKGSCKSLVELEYHLKEVFKAITDQLDWVNLEGQQYPHNLLKPLPLIPNNQGRRVIPFEHFINNDLEYLRGGAQAISLTKDETPEILKNFITCIENQMDHKVKTIRCDNGTNFKNRIMNKFCEIKGIRREFSVARTPQQNGVAERKNRKLIEAARTVLADSKLPTTFWAEAVNTASYV</sequence>
<dbReference type="EMBL" id="BKCJ010000418">
    <property type="protein sequence ID" value="GEU33011.1"/>
    <property type="molecule type" value="Genomic_DNA"/>
</dbReference>
<dbReference type="GO" id="GO:0003676">
    <property type="term" value="F:nucleic acid binding"/>
    <property type="evidence" value="ECO:0007669"/>
    <property type="project" value="InterPro"/>
</dbReference>
<protein>
    <submittedName>
        <fullName evidence="2">Putative ribonuclease H-like domain-containing protein</fullName>
    </submittedName>
</protein>
<comment type="caution">
    <text evidence="2">The sequence shown here is derived from an EMBL/GenBank/DDBJ whole genome shotgun (WGS) entry which is preliminary data.</text>
</comment>
<proteinExistence type="predicted"/>